<evidence type="ECO:0000256" key="4">
    <source>
        <dbReference type="ARBA" id="ARBA00022531"/>
    </source>
</evidence>
<comment type="caution">
    <text evidence="11">The sequence shown here is derived from an EMBL/GenBank/DDBJ whole genome shotgun (WGS) entry which is preliminary data.</text>
</comment>
<evidence type="ECO:0000256" key="5">
    <source>
        <dbReference type="ARBA" id="ARBA00022640"/>
    </source>
</evidence>
<protein>
    <recommendedName>
        <fullName evidence="9">PSII 6.1 kDa protein</fullName>
    </recommendedName>
</protein>
<dbReference type="InterPro" id="IPR009806">
    <property type="entry name" value="PSII_PsbW_class2"/>
</dbReference>
<dbReference type="GO" id="GO:0015979">
    <property type="term" value="P:photosynthesis"/>
    <property type="evidence" value="ECO:0007669"/>
    <property type="project" value="UniProtKB-KW"/>
</dbReference>
<keyword evidence="6" id="KW-0793">Thylakoid</keyword>
<proteinExistence type="inferred from homology"/>
<sequence>MRRYPSNLCFIVYHHCFISSPPNNPLISRFRHTFFFFFFFTKQTGTEMAAISACATTSVLARAAFLPKSPGSRPSSALGLPAMRAAEGKVRCSAERKRESESRSVGTGGGGASLIAAAAAALVTCPAAMALVDERMGTEGTGLPFGLNNNLLGWVPLGVVGLIWSLYMVYISTLDEDEESGLSL</sequence>
<evidence type="ECO:0000256" key="1">
    <source>
        <dbReference type="ARBA" id="ARBA00004581"/>
    </source>
</evidence>
<dbReference type="GO" id="GO:0042549">
    <property type="term" value="P:photosystem II stabilization"/>
    <property type="evidence" value="ECO:0007669"/>
    <property type="project" value="TreeGrafter"/>
</dbReference>
<evidence type="ECO:0000256" key="6">
    <source>
        <dbReference type="ARBA" id="ARBA00023078"/>
    </source>
</evidence>
<dbReference type="EMBL" id="NQVE01000175">
    <property type="protein sequence ID" value="RAL42169.1"/>
    <property type="molecule type" value="Genomic_DNA"/>
</dbReference>
<keyword evidence="5" id="KW-0934">Plastid</keyword>
<evidence type="ECO:0000256" key="9">
    <source>
        <dbReference type="ARBA" id="ARBA00031756"/>
    </source>
</evidence>
<reference evidence="11 12" key="1">
    <citation type="submission" date="2018-06" db="EMBL/GenBank/DDBJ databases">
        <title>The Genome of Cuscuta australis (Dodder) Provides Insight into the Evolution of Plant Parasitism.</title>
        <authorList>
            <person name="Liu H."/>
        </authorList>
    </citation>
    <scope>NUCLEOTIDE SEQUENCE [LARGE SCALE GENOMIC DNA]</scope>
    <source>
        <strain evidence="12">cv. Yunnan</strain>
        <tissue evidence="11">Vines</tissue>
    </source>
</reference>
<keyword evidence="8" id="KW-0604">Photosystem II</keyword>
<organism evidence="11 12">
    <name type="scientific">Cuscuta australis</name>
    <dbReference type="NCBI Taxonomy" id="267555"/>
    <lineage>
        <taxon>Eukaryota</taxon>
        <taxon>Viridiplantae</taxon>
        <taxon>Streptophyta</taxon>
        <taxon>Embryophyta</taxon>
        <taxon>Tracheophyta</taxon>
        <taxon>Spermatophyta</taxon>
        <taxon>Magnoliopsida</taxon>
        <taxon>eudicotyledons</taxon>
        <taxon>Gunneridae</taxon>
        <taxon>Pentapetalae</taxon>
        <taxon>asterids</taxon>
        <taxon>lamiids</taxon>
        <taxon>Solanales</taxon>
        <taxon>Convolvulaceae</taxon>
        <taxon>Cuscuteae</taxon>
        <taxon>Cuscuta</taxon>
        <taxon>Cuscuta subgen. Grammica</taxon>
        <taxon>Cuscuta sect. Cleistogrammica</taxon>
    </lineage>
</organism>
<dbReference type="GO" id="GO:0009523">
    <property type="term" value="C:photosystem II"/>
    <property type="evidence" value="ECO:0007669"/>
    <property type="project" value="UniProtKB-KW"/>
</dbReference>
<evidence type="ECO:0000256" key="2">
    <source>
        <dbReference type="ARBA" id="ARBA00010395"/>
    </source>
</evidence>
<dbReference type="AlphaFoldDB" id="A0A328DD87"/>
<gene>
    <name evidence="11" type="ORF">DM860_011952</name>
</gene>
<dbReference type="Proteomes" id="UP000249390">
    <property type="component" value="Unassembled WGS sequence"/>
</dbReference>
<evidence type="ECO:0000256" key="8">
    <source>
        <dbReference type="ARBA" id="ARBA00023276"/>
    </source>
</evidence>
<feature type="transmembrane region" description="Helical" evidence="10">
    <location>
        <begin position="105"/>
        <end position="131"/>
    </location>
</feature>
<name>A0A328DD87_9ASTE</name>
<feature type="transmembrane region" description="Helical" evidence="10">
    <location>
        <begin position="151"/>
        <end position="170"/>
    </location>
</feature>
<keyword evidence="12" id="KW-1185">Reference proteome</keyword>
<dbReference type="GO" id="GO:0009535">
    <property type="term" value="C:chloroplast thylakoid membrane"/>
    <property type="evidence" value="ECO:0007669"/>
    <property type="project" value="UniProtKB-SubCell"/>
</dbReference>
<evidence type="ECO:0000256" key="7">
    <source>
        <dbReference type="ARBA" id="ARBA00023136"/>
    </source>
</evidence>
<comment type="subcellular location">
    <subcellularLocation>
        <location evidence="1">Plastid</location>
        <location evidence="1">Chloroplast thylakoid membrane</location>
        <topology evidence="1">Single-pass membrane protein</topology>
    </subcellularLocation>
</comment>
<keyword evidence="7 10" id="KW-0472">Membrane</keyword>
<accession>A0A328DD87</accession>
<comment type="similarity">
    <text evidence="2">Belongs to the psbW family.</text>
</comment>
<evidence type="ECO:0000256" key="10">
    <source>
        <dbReference type="SAM" id="Phobius"/>
    </source>
</evidence>
<evidence type="ECO:0000313" key="12">
    <source>
        <dbReference type="Proteomes" id="UP000249390"/>
    </source>
</evidence>
<dbReference type="PANTHER" id="PTHR34552">
    <property type="entry name" value="PHOTOSYSTEM II REACTION CENTER W PROTEIN, CHLOROPLASTIC"/>
    <property type="match status" value="1"/>
</dbReference>
<keyword evidence="4" id="KW-0602">Photosynthesis</keyword>
<evidence type="ECO:0000313" key="11">
    <source>
        <dbReference type="EMBL" id="RAL42169.1"/>
    </source>
</evidence>
<dbReference type="PANTHER" id="PTHR34552:SF12">
    <property type="entry name" value="PHOTOSYSTEM II REACTION CENTER W PROTEIN, CHLOROPLASTIC"/>
    <property type="match status" value="1"/>
</dbReference>
<keyword evidence="3" id="KW-0150">Chloroplast</keyword>
<dbReference type="Pfam" id="PF07123">
    <property type="entry name" value="PsbW"/>
    <property type="match status" value="1"/>
</dbReference>
<evidence type="ECO:0000256" key="3">
    <source>
        <dbReference type="ARBA" id="ARBA00022528"/>
    </source>
</evidence>
<keyword evidence="10" id="KW-1133">Transmembrane helix</keyword>
<keyword evidence="10" id="KW-0812">Transmembrane</keyword>